<accession>A0A8J3FT54</accession>
<dbReference type="EMBL" id="BMMK01000001">
    <property type="protein sequence ID" value="GGM35818.1"/>
    <property type="molecule type" value="Genomic_DNA"/>
</dbReference>
<evidence type="ECO:0000313" key="1">
    <source>
        <dbReference type="EMBL" id="GGM35818.1"/>
    </source>
</evidence>
<sequence length="99" mass="10784">MPVEFRTSSITIPNGTGRRSIQGTVTFGTNVIRAGVALNGFKLDYANSDHHINVLEADTDIVSISGRTVTFRVEAQYADKNFDDPYSGYVTALVIAETQ</sequence>
<reference evidence="1" key="1">
    <citation type="journal article" date="2014" name="Int. J. Syst. Evol. Microbiol.">
        <title>Complete genome sequence of Corynebacterium casei LMG S-19264T (=DSM 44701T), isolated from a smear-ripened cheese.</title>
        <authorList>
            <consortium name="US DOE Joint Genome Institute (JGI-PGF)"/>
            <person name="Walter F."/>
            <person name="Albersmeier A."/>
            <person name="Kalinowski J."/>
            <person name="Ruckert C."/>
        </authorList>
    </citation>
    <scope>NUCLEOTIDE SEQUENCE</scope>
    <source>
        <strain evidence="1">CGMCC 4.5737</strain>
    </source>
</reference>
<protein>
    <submittedName>
        <fullName evidence="1">Uncharacterized protein</fullName>
    </submittedName>
</protein>
<reference evidence="1" key="2">
    <citation type="submission" date="2020-09" db="EMBL/GenBank/DDBJ databases">
        <authorList>
            <person name="Sun Q."/>
            <person name="Zhou Y."/>
        </authorList>
    </citation>
    <scope>NUCLEOTIDE SEQUENCE</scope>
    <source>
        <strain evidence="1">CGMCC 4.5737</strain>
    </source>
</reference>
<keyword evidence="2" id="KW-1185">Reference proteome</keyword>
<evidence type="ECO:0000313" key="2">
    <source>
        <dbReference type="Proteomes" id="UP000637578"/>
    </source>
</evidence>
<proteinExistence type="predicted"/>
<organism evidence="1 2">
    <name type="scientific">Longimycelium tulufanense</name>
    <dbReference type="NCBI Taxonomy" id="907463"/>
    <lineage>
        <taxon>Bacteria</taxon>
        <taxon>Bacillati</taxon>
        <taxon>Actinomycetota</taxon>
        <taxon>Actinomycetes</taxon>
        <taxon>Pseudonocardiales</taxon>
        <taxon>Pseudonocardiaceae</taxon>
        <taxon>Longimycelium</taxon>
    </lineage>
</organism>
<comment type="caution">
    <text evidence="1">The sequence shown here is derived from an EMBL/GenBank/DDBJ whole genome shotgun (WGS) entry which is preliminary data.</text>
</comment>
<name>A0A8J3FT54_9PSEU</name>
<gene>
    <name evidence="1" type="ORF">GCM10012275_03830</name>
</gene>
<dbReference type="RefSeq" id="WP_189053126.1">
    <property type="nucleotide sequence ID" value="NZ_BMMK01000001.1"/>
</dbReference>
<dbReference type="Proteomes" id="UP000637578">
    <property type="component" value="Unassembled WGS sequence"/>
</dbReference>
<dbReference type="AlphaFoldDB" id="A0A8J3FT54"/>